<reference evidence="1" key="1">
    <citation type="submission" date="2023-05" db="EMBL/GenBank/DDBJ databases">
        <authorList>
            <consortium name="ELIXIR-Norway"/>
        </authorList>
    </citation>
    <scope>NUCLEOTIDE SEQUENCE</scope>
</reference>
<evidence type="ECO:0000313" key="2">
    <source>
        <dbReference type="Proteomes" id="UP001162501"/>
    </source>
</evidence>
<name>A0ACB0DYZ2_RANTA</name>
<accession>A0ACB0DYZ2</accession>
<proteinExistence type="predicted"/>
<dbReference type="EMBL" id="OX596096">
    <property type="protein sequence ID" value="CAI9693585.1"/>
    <property type="molecule type" value="Genomic_DNA"/>
</dbReference>
<evidence type="ECO:0000313" key="1">
    <source>
        <dbReference type="EMBL" id="CAI9693585.1"/>
    </source>
</evidence>
<organism evidence="1 2">
    <name type="scientific">Rangifer tarandus platyrhynchus</name>
    <name type="common">Svalbard reindeer</name>
    <dbReference type="NCBI Taxonomy" id="3082113"/>
    <lineage>
        <taxon>Eukaryota</taxon>
        <taxon>Metazoa</taxon>
        <taxon>Chordata</taxon>
        <taxon>Craniata</taxon>
        <taxon>Vertebrata</taxon>
        <taxon>Euteleostomi</taxon>
        <taxon>Mammalia</taxon>
        <taxon>Eutheria</taxon>
        <taxon>Laurasiatheria</taxon>
        <taxon>Artiodactyla</taxon>
        <taxon>Ruminantia</taxon>
        <taxon>Pecora</taxon>
        <taxon>Cervidae</taxon>
        <taxon>Odocoileinae</taxon>
        <taxon>Rangifer</taxon>
    </lineage>
</organism>
<protein>
    <submittedName>
        <fullName evidence="1">Uncharacterized protein</fullName>
    </submittedName>
</protein>
<gene>
    <name evidence="1" type="ORF">MRATA1EN3_LOCUS4798</name>
</gene>
<sequence>MPSIEEPAAPLDVGSQWPPCSMWYHLAMILSVWAPAEDWEDVDGSLDNTEKALQAVSSHLLNKVTWTASSTVGWIFLTALNASMDGALHDATPVHHVSDTWKN</sequence>
<dbReference type="Proteomes" id="UP001162501">
    <property type="component" value="Chromosome 12"/>
</dbReference>